<dbReference type="KEGG" id="pbap:Pla133_41260"/>
<sequence>MFEREEREGVVVLRLAHGRGNALDLEFLRGITREMCELAHAPAMVLTGREGIFSAGVDLVRLRDGGADYVREFLPALDEAFDALFEFEGPVVAAINGHAIAGGCVLACACDVRVMGEGSGRIGVPELRVGVPFPPAALELIRRVAPGHVEEIVLRGETYTAQEGLERGLVDEVVPSEEVLDRAVAVAAELARVPRSAFAISKRALRAPTSERIARYRAQTGAEQLRAWSSPEVLGAVDAYVRAVLRK</sequence>
<dbReference type="Proteomes" id="UP000316921">
    <property type="component" value="Chromosome"/>
</dbReference>
<dbReference type="GO" id="GO:0006635">
    <property type="term" value="P:fatty acid beta-oxidation"/>
    <property type="evidence" value="ECO:0007669"/>
    <property type="project" value="TreeGrafter"/>
</dbReference>
<protein>
    <submittedName>
        <fullName evidence="1">2,3-dehydroadipyl-CoA hydratase</fullName>
        <ecNumber evidence="1">4.2.1.17</ecNumber>
    </submittedName>
</protein>
<dbReference type="InterPro" id="IPR001753">
    <property type="entry name" value="Enoyl-CoA_hydra/iso"/>
</dbReference>
<dbReference type="AlphaFoldDB" id="A0A518BPV9"/>
<dbReference type="Pfam" id="PF00378">
    <property type="entry name" value="ECH_1"/>
    <property type="match status" value="1"/>
</dbReference>
<gene>
    <name evidence="1" type="primary">paaF</name>
    <name evidence="1" type="ORF">Pla133_41260</name>
</gene>
<evidence type="ECO:0000313" key="2">
    <source>
        <dbReference type="Proteomes" id="UP000316921"/>
    </source>
</evidence>
<keyword evidence="1" id="KW-0456">Lyase</keyword>
<dbReference type="PANTHER" id="PTHR11941">
    <property type="entry name" value="ENOYL-COA HYDRATASE-RELATED"/>
    <property type="match status" value="1"/>
</dbReference>
<dbReference type="EMBL" id="CP036287">
    <property type="protein sequence ID" value="QDU69010.1"/>
    <property type="molecule type" value="Genomic_DNA"/>
</dbReference>
<keyword evidence="2" id="KW-1185">Reference proteome</keyword>
<dbReference type="InterPro" id="IPR029045">
    <property type="entry name" value="ClpP/crotonase-like_dom_sf"/>
</dbReference>
<dbReference type="Gene3D" id="3.90.226.10">
    <property type="entry name" value="2-enoyl-CoA Hydratase, Chain A, domain 1"/>
    <property type="match status" value="1"/>
</dbReference>
<dbReference type="GO" id="GO:0004300">
    <property type="term" value="F:enoyl-CoA hydratase activity"/>
    <property type="evidence" value="ECO:0007669"/>
    <property type="project" value="UniProtKB-EC"/>
</dbReference>
<proteinExistence type="predicted"/>
<organism evidence="1 2">
    <name type="scientific">Engelhardtia mirabilis</name>
    <dbReference type="NCBI Taxonomy" id="2528011"/>
    <lineage>
        <taxon>Bacteria</taxon>
        <taxon>Pseudomonadati</taxon>
        <taxon>Planctomycetota</taxon>
        <taxon>Planctomycetia</taxon>
        <taxon>Planctomycetia incertae sedis</taxon>
        <taxon>Engelhardtia</taxon>
    </lineage>
</organism>
<dbReference type="EC" id="4.2.1.17" evidence="1"/>
<dbReference type="RefSeq" id="WP_145068526.1">
    <property type="nucleotide sequence ID" value="NZ_CP036287.1"/>
</dbReference>
<accession>A0A518BPV9</accession>
<dbReference type="CDD" id="cd06558">
    <property type="entry name" value="crotonase-like"/>
    <property type="match status" value="1"/>
</dbReference>
<name>A0A518BPV9_9BACT</name>
<reference evidence="1 2" key="1">
    <citation type="submission" date="2019-02" db="EMBL/GenBank/DDBJ databases">
        <title>Deep-cultivation of Planctomycetes and their phenomic and genomic characterization uncovers novel biology.</title>
        <authorList>
            <person name="Wiegand S."/>
            <person name="Jogler M."/>
            <person name="Boedeker C."/>
            <person name="Pinto D."/>
            <person name="Vollmers J."/>
            <person name="Rivas-Marin E."/>
            <person name="Kohn T."/>
            <person name="Peeters S.H."/>
            <person name="Heuer A."/>
            <person name="Rast P."/>
            <person name="Oberbeckmann S."/>
            <person name="Bunk B."/>
            <person name="Jeske O."/>
            <person name="Meyerdierks A."/>
            <person name="Storesund J.E."/>
            <person name="Kallscheuer N."/>
            <person name="Luecker S."/>
            <person name="Lage O.M."/>
            <person name="Pohl T."/>
            <person name="Merkel B.J."/>
            <person name="Hornburger P."/>
            <person name="Mueller R.-W."/>
            <person name="Bruemmer F."/>
            <person name="Labrenz M."/>
            <person name="Spormann A.M."/>
            <person name="Op den Camp H."/>
            <person name="Overmann J."/>
            <person name="Amann R."/>
            <person name="Jetten M.S.M."/>
            <person name="Mascher T."/>
            <person name="Medema M.H."/>
            <person name="Devos D.P."/>
            <person name="Kaster A.-K."/>
            <person name="Ovreas L."/>
            <person name="Rohde M."/>
            <person name="Galperin M.Y."/>
            <person name="Jogler C."/>
        </authorList>
    </citation>
    <scope>NUCLEOTIDE SEQUENCE [LARGE SCALE GENOMIC DNA]</scope>
    <source>
        <strain evidence="1 2">Pla133</strain>
    </source>
</reference>
<dbReference type="SUPFAM" id="SSF52096">
    <property type="entry name" value="ClpP/crotonase"/>
    <property type="match status" value="1"/>
</dbReference>
<evidence type="ECO:0000313" key="1">
    <source>
        <dbReference type="EMBL" id="QDU69010.1"/>
    </source>
</evidence>
<dbReference type="PANTHER" id="PTHR11941:SF54">
    <property type="entry name" value="ENOYL-COA HYDRATASE, MITOCHONDRIAL"/>
    <property type="match status" value="1"/>
</dbReference>